<feature type="transmembrane region" description="Helical" evidence="8">
    <location>
        <begin position="517"/>
        <end position="539"/>
    </location>
</feature>
<accession>A0ABD2QKB8</accession>
<evidence type="ECO:0000256" key="1">
    <source>
        <dbReference type="ARBA" id="ARBA00004141"/>
    </source>
</evidence>
<keyword evidence="5 8" id="KW-1133">Transmembrane helix</keyword>
<dbReference type="InterPro" id="IPR000406">
    <property type="entry name" value="Rho_GDI"/>
</dbReference>
<protein>
    <recommendedName>
        <fullName evidence="9">G-protein coupled receptors family 2 profile 2 domain-containing protein</fullName>
    </recommendedName>
</protein>
<dbReference type="Gene3D" id="1.20.1070.10">
    <property type="entry name" value="Rhodopsin 7-helix transmembrane proteins"/>
    <property type="match status" value="1"/>
</dbReference>
<evidence type="ECO:0000259" key="9">
    <source>
        <dbReference type="PROSITE" id="PS50261"/>
    </source>
</evidence>
<dbReference type="Pfam" id="PF02115">
    <property type="entry name" value="Rho_GDI"/>
    <property type="match status" value="1"/>
</dbReference>
<evidence type="ECO:0000256" key="8">
    <source>
        <dbReference type="SAM" id="Phobius"/>
    </source>
</evidence>
<feature type="transmembrane region" description="Helical" evidence="8">
    <location>
        <begin position="254"/>
        <end position="274"/>
    </location>
</feature>
<sequence length="616" mass="69562">MATVTDTDLSIEEQNYKAPEKKTIAELQALDTEDESLRRYKEQLLGSAATKIDPPFPDDSRNFIAHAIRFYVNGTTSPDQEVDLKTQSFDKICVKIPEGAPFYVQLSYYVQREIISGLKYVQALYKGPLRVSKETVMIGSYSPRKEAQIWNSPPENAPTGMMSRGTYKVKSRFVDDDNQEYLTKLLEYSIRLNSTSVVEKCGIPCDRYFYSEISGKFSKIWIGFWSCLCAMSTLFTVLTFCIDPKRFQYPERPIIYISFCYAVIAATYLAGVILGDKIVCVDAAPENPDSAFIPKPLVIQGAKNEACIILFMLLYFFSMASCVWWVLLTVTWYLAASCQWAHEAIARNSQYLHFAAWALPATKTIGILAWGRVDGDPLSGVCFTGLSDPLTLKIFLITPLCLYLAIGSCFLTLGFLSLFRIRTVMKSTGNKTDSLEKLIQRIGIFSLFYIVPAVILIGCYVHEADSMEERNLRWYHREVCSKLSEDKISSMPLCKGYSSIRVITSEEPLMTFEFRGYVLSMLKYLMTLIVGVTSGIWIWTTKTLMSWKRFFSRICGCGDPVDYQLAQSQYLRGNGKSTIYPMIMGPDTFQPQNVQVWPQSGQMISPNKAAAGLAVI</sequence>
<dbReference type="PRINTS" id="PR00489">
    <property type="entry name" value="FRIZZLED"/>
</dbReference>
<feature type="transmembrane region" description="Helical" evidence="8">
    <location>
        <begin position="308"/>
        <end position="334"/>
    </location>
</feature>
<dbReference type="SMART" id="SM01330">
    <property type="entry name" value="Frizzled"/>
    <property type="match status" value="1"/>
</dbReference>
<dbReference type="AlphaFoldDB" id="A0ABD2QKB8"/>
<evidence type="ECO:0000256" key="6">
    <source>
        <dbReference type="ARBA" id="ARBA00023136"/>
    </source>
</evidence>
<dbReference type="PROSITE" id="PS50261">
    <property type="entry name" value="G_PROTEIN_RECEP_F2_4"/>
    <property type="match status" value="1"/>
</dbReference>
<keyword evidence="7" id="KW-0675">Receptor</keyword>
<dbReference type="EMBL" id="JBJKFK010000195">
    <property type="protein sequence ID" value="KAL3318861.1"/>
    <property type="molecule type" value="Genomic_DNA"/>
</dbReference>
<dbReference type="InterPro" id="IPR000539">
    <property type="entry name" value="Frizzled/Smoothened_7TM"/>
</dbReference>
<dbReference type="SUPFAM" id="SSF81296">
    <property type="entry name" value="E set domains"/>
    <property type="match status" value="1"/>
</dbReference>
<dbReference type="Proteomes" id="UP001626550">
    <property type="component" value="Unassembled WGS sequence"/>
</dbReference>
<dbReference type="InterPro" id="IPR015526">
    <property type="entry name" value="Frizzled/SFRP"/>
</dbReference>
<comment type="caution">
    <text evidence="10">The sequence shown here is derived from an EMBL/GenBank/DDBJ whole genome shotgun (WGS) entry which is preliminary data.</text>
</comment>
<organism evidence="10 11">
    <name type="scientific">Cichlidogyrus casuarinus</name>
    <dbReference type="NCBI Taxonomy" id="1844966"/>
    <lineage>
        <taxon>Eukaryota</taxon>
        <taxon>Metazoa</taxon>
        <taxon>Spiralia</taxon>
        <taxon>Lophotrochozoa</taxon>
        <taxon>Platyhelminthes</taxon>
        <taxon>Monogenea</taxon>
        <taxon>Monopisthocotylea</taxon>
        <taxon>Dactylogyridea</taxon>
        <taxon>Ancyrocephalidae</taxon>
        <taxon>Cichlidogyrus</taxon>
    </lineage>
</organism>
<keyword evidence="6 8" id="KW-0472">Membrane</keyword>
<gene>
    <name evidence="10" type="ORF">Ciccas_002473</name>
</gene>
<feature type="transmembrane region" description="Helical" evidence="8">
    <location>
        <begin position="220"/>
        <end position="242"/>
    </location>
</feature>
<feature type="transmembrane region" description="Helical" evidence="8">
    <location>
        <begin position="354"/>
        <end position="373"/>
    </location>
</feature>
<dbReference type="InterPro" id="IPR014756">
    <property type="entry name" value="Ig_E-set"/>
</dbReference>
<dbReference type="PANTHER" id="PTHR11309:SF47">
    <property type="entry name" value="FRIZZLED"/>
    <property type="match status" value="1"/>
</dbReference>
<comment type="similarity">
    <text evidence="2">Belongs to the G-protein coupled receptor Fz/Smo family.</text>
</comment>
<evidence type="ECO:0000313" key="10">
    <source>
        <dbReference type="EMBL" id="KAL3318861.1"/>
    </source>
</evidence>
<evidence type="ECO:0000313" key="11">
    <source>
        <dbReference type="Proteomes" id="UP001626550"/>
    </source>
</evidence>
<feature type="transmembrane region" description="Helical" evidence="8">
    <location>
        <begin position="393"/>
        <end position="421"/>
    </location>
</feature>
<keyword evidence="4 8" id="KW-0812">Transmembrane</keyword>
<evidence type="ECO:0000256" key="2">
    <source>
        <dbReference type="ARBA" id="ARBA00008077"/>
    </source>
</evidence>
<evidence type="ECO:0000256" key="7">
    <source>
        <dbReference type="ARBA" id="ARBA00023170"/>
    </source>
</evidence>
<dbReference type="Pfam" id="PF01534">
    <property type="entry name" value="Frizzled"/>
    <property type="match status" value="1"/>
</dbReference>
<evidence type="ECO:0000256" key="3">
    <source>
        <dbReference type="ARBA" id="ARBA00022473"/>
    </source>
</evidence>
<comment type="subcellular location">
    <subcellularLocation>
        <location evidence="1">Membrane</location>
        <topology evidence="1">Multi-pass membrane protein</topology>
    </subcellularLocation>
</comment>
<feature type="transmembrane region" description="Helical" evidence="8">
    <location>
        <begin position="442"/>
        <end position="463"/>
    </location>
</feature>
<keyword evidence="11" id="KW-1185">Reference proteome</keyword>
<evidence type="ECO:0000256" key="5">
    <source>
        <dbReference type="ARBA" id="ARBA00022989"/>
    </source>
</evidence>
<proteinExistence type="inferred from homology"/>
<name>A0ABD2QKB8_9PLAT</name>
<keyword evidence="3" id="KW-0217">Developmental protein</keyword>
<reference evidence="10 11" key="1">
    <citation type="submission" date="2024-11" db="EMBL/GenBank/DDBJ databases">
        <title>Adaptive evolution of stress response genes in parasites aligns with host niche diversity.</title>
        <authorList>
            <person name="Hahn C."/>
            <person name="Resl P."/>
        </authorList>
    </citation>
    <scope>NUCLEOTIDE SEQUENCE [LARGE SCALE GENOMIC DNA]</scope>
    <source>
        <strain evidence="10">EGGRZ-B1_66</strain>
        <tissue evidence="10">Body</tissue>
    </source>
</reference>
<dbReference type="GO" id="GO:0016020">
    <property type="term" value="C:membrane"/>
    <property type="evidence" value="ECO:0007669"/>
    <property type="project" value="UniProtKB-SubCell"/>
</dbReference>
<feature type="domain" description="G-protein coupled receptors family 2 profile 2" evidence="9">
    <location>
        <begin position="218"/>
        <end position="546"/>
    </location>
</feature>
<dbReference type="PANTHER" id="PTHR11309">
    <property type="entry name" value="FRIZZLED"/>
    <property type="match status" value="1"/>
</dbReference>
<dbReference type="InterPro" id="IPR017981">
    <property type="entry name" value="GPCR_2-like_7TM"/>
</dbReference>
<evidence type="ECO:0000256" key="4">
    <source>
        <dbReference type="ARBA" id="ARBA00022692"/>
    </source>
</evidence>